<protein>
    <submittedName>
        <fullName evidence="1">Uncharacterized protein</fullName>
    </submittedName>
</protein>
<evidence type="ECO:0000313" key="1">
    <source>
        <dbReference type="EMBL" id="VTT80309.1"/>
    </source>
</evidence>
<comment type="caution">
    <text evidence="1">The sequence shown here is derived from an EMBL/GenBank/DDBJ whole genome shotgun (WGS) entry which is preliminary data.</text>
</comment>
<dbReference type="AlphaFoldDB" id="A0A9Q9RXA7"/>
<name>A0A9Q9RXA7_FUSFU</name>
<reference evidence="1" key="1">
    <citation type="submission" date="2019-05" db="EMBL/GenBank/DDBJ databases">
        <authorList>
            <person name="Piombo E."/>
        </authorList>
    </citation>
    <scope>NUCLEOTIDE SEQUENCE</scope>
    <source>
        <strain evidence="1">C2S</strain>
    </source>
</reference>
<dbReference type="Proteomes" id="UP000760494">
    <property type="component" value="Unassembled WGS sequence"/>
</dbReference>
<proteinExistence type="predicted"/>
<gene>
    <name evidence="1" type="ORF">C2S_11658</name>
</gene>
<sequence length="137" mass="14821">MASLAGVQHAVISFAAGSGSGSVQGVPQRNVWGIKFVFPVISHAEKPHCVAVKSNHVRSQPHIRQFQSMTIFLGVSASRRHRCSLVGPNLDAGIPMVCTLRRPQQPLDSLNATSIPGSSTKFVAELFLYENCFKHPS</sequence>
<dbReference type="EMBL" id="CABFJX010000401">
    <property type="protein sequence ID" value="VTT80309.1"/>
    <property type="molecule type" value="Genomic_DNA"/>
</dbReference>
<organism evidence="1 2">
    <name type="scientific">Fusarium fujikuroi</name>
    <name type="common">Bakanae and foot rot disease fungus</name>
    <name type="synonym">Gibberella fujikuroi</name>
    <dbReference type="NCBI Taxonomy" id="5127"/>
    <lineage>
        <taxon>Eukaryota</taxon>
        <taxon>Fungi</taxon>
        <taxon>Dikarya</taxon>
        <taxon>Ascomycota</taxon>
        <taxon>Pezizomycotina</taxon>
        <taxon>Sordariomycetes</taxon>
        <taxon>Hypocreomycetidae</taxon>
        <taxon>Hypocreales</taxon>
        <taxon>Nectriaceae</taxon>
        <taxon>Fusarium</taxon>
        <taxon>Fusarium fujikuroi species complex</taxon>
    </lineage>
</organism>
<accession>A0A9Q9RXA7</accession>
<evidence type="ECO:0000313" key="2">
    <source>
        <dbReference type="Proteomes" id="UP000760494"/>
    </source>
</evidence>